<dbReference type="OrthoDB" id="621651at2759"/>
<name>A0A8X8YAR5_SALSN</name>
<dbReference type="AlphaFoldDB" id="A0A8X8YAR5"/>
<gene>
    <name evidence="2" type="ORF">SASPL_110570</name>
</gene>
<keyword evidence="3" id="KW-1185">Reference proteome</keyword>
<feature type="compositionally biased region" description="Polar residues" evidence="1">
    <location>
        <begin position="283"/>
        <end position="293"/>
    </location>
</feature>
<evidence type="ECO:0000313" key="3">
    <source>
        <dbReference type="Proteomes" id="UP000298416"/>
    </source>
</evidence>
<evidence type="ECO:0000313" key="2">
    <source>
        <dbReference type="EMBL" id="KAG6426348.1"/>
    </source>
</evidence>
<feature type="compositionally biased region" description="Polar residues" evidence="1">
    <location>
        <begin position="384"/>
        <end position="397"/>
    </location>
</feature>
<feature type="region of interest" description="Disordered" evidence="1">
    <location>
        <begin position="227"/>
        <end position="328"/>
    </location>
</feature>
<protein>
    <recommendedName>
        <fullName evidence="4">Protein WVD2-like 7</fullName>
    </recommendedName>
</protein>
<proteinExistence type="predicted"/>
<feature type="compositionally biased region" description="Basic and acidic residues" evidence="1">
    <location>
        <begin position="404"/>
        <end position="414"/>
    </location>
</feature>
<dbReference type="EMBL" id="PNBA02000004">
    <property type="protein sequence ID" value="KAG6426348.1"/>
    <property type="molecule type" value="Genomic_DNA"/>
</dbReference>
<reference evidence="2" key="1">
    <citation type="submission" date="2018-01" db="EMBL/GenBank/DDBJ databases">
        <authorList>
            <person name="Mao J.F."/>
        </authorList>
    </citation>
    <scope>NUCLEOTIDE SEQUENCE</scope>
    <source>
        <strain evidence="2">Huo1</strain>
        <tissue evidence="2">Leaf</tissue>
    </source>
</reference>
<feature type="region of interest" description="Disordered" evidence="1">
    <location>
        <begin position="69"/>
        <end position="105"/>
    </location>
</feature>
<sequence length="507" mass="55025">MDDDSAKSGARLEVSVSFGRFENDALSWEKWSSFSPNKYLEEVGSLSTPGSVAQKKAYFEAHYKKIAARKAEEMEQDNSRSPIIPSPCLSSKEDHSENSSENGAEFGLFSHGRLVERITEEEACAAALTNVVIADEEINCNARSSKGDEQGACMNGLVENVASEEEMGASVEPGSSAIQEAKDETNVGVDNSELNVSKDALSVVLETPQKVSQRILERPRESKNVLKQLSVVKKENPKLNTRHVPQKVTPMNKERNSSMTRKKVITPPTKPLPATTPRHMRPTSVSSPISASQLKKKVNHSAPPKTKSSQVGQSKKVAPAPTSMHMSLSLGPAESLGALPMTRKSLIMESMGDKDIVRRAFKTFQNRTNGFATDEKPTTVKHGVSSTAREPKTSSYRIPTKGNEGLRKEAEKRTSQRIQSGTRSNPLSTGLHKSTALDKKSPTTPSPAAGLRSDDKAVKRKEVCPTIVPFLNMHGGSVVSVGSLGRRRVFLSSCEVDACALLAPSWS</sequence>
<comment type="caution">
    <text evidence="2">The sequence shown here is derived from an EMBL/GenBank/DDBJ whole genome shotgun (WGS) entry which is preliminary data.</text>
</comment>
<feature type="region of interest" description="Disordered" evidence="1">
    <location>
        <begin position="368"/>
        <end position="457"/>
    </location>
</feature>
<organism evidence="2">
    <name type="scientific">Salvia splendens</name>
    <name type="common">Scarlet sage</name>
    <dbReference type="NCBI Taxonomy" id="180675"/>
    <lineage>
        <taxon>Eukaryota</taxon>
        <taxon>Viridiplantae</taxon>
        <taxon>Streptophyta</taxon>
        <taxon>Embryophyta</taxon>
        <taxon>Tracheophyta</taxon>
        <taxon>Spermatophyta</taxon>
        <taxon>Magnoliopsida</taxon>
        <taxon>eudicotyledons</taxon>
        <taxon>Gunneridae</taxon>
        <taxon>Pentapetalae</taxon>
        <taxon>asterids</taxon>
        <taxon>lamiids</taxon>
        <taxon>Lamiales</taxon>
        <taxon>Lamiaceae</taxon>
        <taxon>Nepetoideae</taxon>
        <taxon>Mentheae</taxon>
        <taxon>Salviinae</taxon>
        <taxon>Salvia</taxon>
        <taxon>Salvia subgen. Calosphace</taxon>
        <taxon>core Calosphace</taxon>
    </lineage>
</organism>
<evidence type="ECO:0000256" key="1">
    <source>
        <dbReference type="SAM" id="MobiDB-lite"/>
    </source>
</evidence>
<feature type="compositionally biased region" description="Polar residues" evidence="1">
    <location>
        <begin position="416"/>
        <end position="432"/>
    </location>
</feature>
<reference evidence="2" key="2">
    <citation type="submission" date="2020-08" db="EMBL/GenBank/DDBJ databases">
        <title>Plant Genome Project.</title>
        <authorList>
            <person name="Zhang R.-G."/>
        </authorList>
    </citation>
    <scope>NUCLEOTIDE SEQUENCE</scope>
    <source>
        <strain evidence="2">Huo1</strain>
        <tissue evidence="2">Leaf</tissue>
    </source>
</reference>
<dbReference type="Proteomes" id="UP000298416">
    <property type="component" value="Unassembled WGS sequence"/>
</dbReference>
<dbReference type="PANTHER" id="PTHR47286:SF2">
    <property type="entry name" value="F3I6.9 PROTEIN"/>
    <property type="match status" value="1"/>
</dbReference>
<dbReference type="PANTHER" id="PTHR47286">
    <property type="entry name" value="F3I6.9 PROTEIN"/>
    <property type="match status" value="1"/>
</dbReference>
<accession>A0A8X8YAR5</accession>
<evidence type="ECO:0008006" key="4">
    <source>
        <dbReference type="Google" id="ProtNLM"/>
    </source>
</evidence>